<dbReference type="PROSITE" id="PS00211">
    <property type="entry name" value="ABC_TRANSPORTER_1"/>
    <property type="match status" value="1"/>
</dbReference>
<dbReference type="InterPro" id="IPR003439">
    <property type="entry name" value="ABC_transporter-like_ATP-bd"/>
</dbReference>
<dbReference type="WBParaSite" id="EVEC_0000904701-mRNA-1">
    <property type="protein sequence ID" value="EVEC_0000904701-mRNA-1"/>
    <property type="gene ID" value="EVEC_0000904701"/>
</dbReference>
<dbReference type="Gene3D" id="3.40.50.300">
    <property type="entry name" value="P-loop containing nucleotide triphosphate hydrolases"/>
    <property type="match status" value="1"/>
</dbReference>
<dbReference type="GO" id="GO:0140359">
    <property type="term" value="F:ABC-type transporter activity"/>
    <property type="evidence" value="ECO:0007669"/>
    <property type="project" value="InterPro"/>
</dbReference>
<evidence type="ECO:0000313" key="11">
    <source>
        <dbReference type="EMBL" id="VDD93737.1"/>
    </source>
</evidence>
<dbReference type="PROSITE" id="PS00675">
    <property type="entry name" value="SIGMA54_INTERACT_1"/>
    <property type="match status" value="1"/>
</dbReference>
<evidence type="ECO:0000256" key="4">
    <source>
        <dbReference type="ARBA" id="ARBA00022741"/>
    </source>
</evidence>
<dbReference type="STRING" id="51028.A0A0N4VED9"/>
<dbReference type="Gene3D" id="1.20.1560.10">
    <property type="entry name" value="ABC transporter type 1, transmembrane domain"/>
    <property type="match status" value="1"/>
</dbReference>
<keyword evidence="6 9" id="KW-1133">Transmembrane helix</keyword>
<accession>A0A0N4VED9</accession>
<feature type="transmembrane region" description="Helical" evidence="9">
    <location>
        <begin position="81"/>
        <end position="102"/>
    </location>
</feature>
<proteinExistence type="inferred from homology"/>
<evidence type="ECO:0000313" key="13">
    <source>
        <dbReference type="WBParaSite" id="EVEC_0000904701-mRNA-1"/>
    </source>
</evidence>
<comment type="similarity">
    <text evidence="1">Belongs to the ABC transporter superfamily. ABCD family. Peroxisomal fatty acyl CoA transporter (TC 3.A.1.203) subfamily.</text>
</comment>
<dbReference type="SUPFAM" id="SSF52540">
    <property type="entry name" value="P-loop containing nucleoside triphosphate hydrolases"/>
    <property type="match status" value="1"/>
</dbReference>
<dbReference type="GO" id="GO:0005524">
    <property type="term" value="F:ATP binding"/>
    <property type="evidence" value="ECO:0007669"/>
    <property type="project" value="UniProtKB-KW"/>
</dbReference>
<dbReference type="PROSITE" id="PS50893">
    <property type="entry name" value="ABC_TRANSPORTER_2"/>
    <property type="match status" value="1"/>
</dbReference>
<dbReference type="GO" id="GO:0005778">
    <property type="term" value="C:peroxisomal membrane"/>
    <property type="evidence" value="ECO:0007669"/>
    <property type="project" value="TreeGrafter"/>
</dbReference>
<dbReference type="GO" id="GO:0042760">
    <property type="term" value="P:very long-chain fatty acid catabolic process"/>
    <property type="evidence" value="ECO:0007669"/>
    <property type="project" value="TreeGrafter"/>
</dbReference>
<dbReference type="InterPro" id="IPR025662">
    <property type="entry name" value="Sigma_54_int_dom_ATP-bd_1"/>
</dbReference>
<dbReference type="GO" id="GO:0006635">
    <property type="term" value="P:fatty acid beta-oxidation"/>
    <property type="evidence" value="ECO:0007669"/>
    <property type="project" value="TreeGrafter"/>
</dbReference>
<dbReference type="PANTHER" id="PTHR11384:SF59">
    <property type="entry name" value="LYSOSOMAL COBALAMIN TRANSPORTER ABCD4"/>
    <property type="match status" value="1"/>
</dbReference>
<feature type="compositionally biased region" description="Polar residues" evidence="8">
    <location>
        <begin position="352"/>
        <end position="362"/>
    </location>
</feature>
<gene>
    <name evidence="11" type="ORF">EVEC_LOCUS8488</name>
</gene>
<dbReference type="InterPro" id="IPR011527">
    <property type="entry name" value="ABC1_TM_dom"/>
</dbReference>
<keyword evidence="7 9" id="KW-0472">Membrane</keyword>
<dbReference type="EMBL" id="UXUI01009449">
    <property type="protein sequence ID" value="VDD93737.1"/>
    <property type="molecule type" value="Genomic_DNA"/>
</dbReference>
<feature type="domain" description="ABC transporter" evidence="10">
    <location>
        <begin position="372"/>
        <end position="616"/>
    </location>
</feature>
<feature type="region of interest" description="Disordered" evidence="8">
    <location>
        <begin position="339"/>
        <end position="362"/>
    </location>
</feature>
<evidence type="ECO:0000259" key="10">
    <source>
        <dbReference type="PROSITE" id="PS50893"/>
    </source>
</evidence>
<dbReference type="AlphaFoldDB" id="A0A0N4VED9"/>
<evidence type="ECO:0000256" key="2">
    <source>
        <dbReference type="ARBA" id="ARBA00022448"/>
    </source>
</evidence>
<feature type="transmembrane region" description="Helical" evidence="9">
    <location>
        <begin position="211"/>
        <end position="233"/>
    </location>
</feature>
<dbReference type="Proteomes" id="UP000274131">
    <property type="component" value="Unassembled WGS sequence"/>
</dbReference>
<dbReference type="InterPro" id="IPR017871">
    <property type="entry name" value="ABC_transporter-like_CS"/>
</dbReference>
<feature type="transmembrane region" description="Helical" evidence="9">
    <location>
        <begin position="108"/>
        <end position="131"/>
    </location>
</feature>
<evidence type="ECO:0000256" key="3">
    <source>
        <dbReference type="ARBA" id="ARBA00022692"/>
    </source>
</evidence>
<keyword evidence="4" id="KW-0547">Nucleotide-binding</keyword>
<dbReference type="GO" id="GO:0015910">
    <property type="term" value="P:long-chain fatty acid import into peroxisome"/>
    <property type="evidence" value="ECO:0007669"/>
    <property type="project" value="TreeGrafter"/>
</dbReference>
<keyword evidence="5" id="KW-0067">ATP-binding</keyword>
<dbReference type="CDD" id="cd03223">
    <property type="entry name" value="ABCD_peroxisomal_ALDP"/>
    <property type="match status" value="1"/>
</dbReference>
<reference evidence="11 12" key="2">
    <citation type="submission" date="2018-10" db="EMBL/GenBank/DDBJ databases">
        <authorList>
            <consortium name="Pathogen Informatics"/>
        </authorList>
    </citation>
    <scope>NUCLEOTIDE SEQUENCE [LARGE SCALE GENOMIC DNA]</scope>
</reference>
<dbReference type="SMART" id="SM00382">
    <property type="entry name" value="AAA"/>
    <property type="match status" value="1"/>
</dbReference>
<protein>
    <submittedName>
        <fullName evidence="13">ABC transporter domain-containing protein</fullName>
    </submittedName>
</protein>
<reference evidence="13" key="1">
    <citation type="submission" date="2017-02" db="UniProtKB">
        <authorList>
            <consortium name="WormBaseParasite"/>
        </authorList>
    </citation>
    <scope>IDENTIFICATION</scope>
</reference>
<dbReference type="InterPro" id="IPR050835">
    <property type="entry name" value="ABC_transporter_sub-D"/>
</dbReference>
<dbReference type="InterPro" id="IPR003593">
    <property type="entry name" value="AAA+_ATPase"/>
</dbReference>
<evidence type="ECO:0000256" key="5">
    <source>
        <dbReference type="ARBA" id="ARBA00022840"/>
    </source>
</evidence>
<evidence type="ECO:0000256" key="6">
    <source>
        <dbReference type="ARBA" id="ARBA00022989"/>
    </source>
</evidence>
<dbReference type="InterPro" id="IPR036640">
    <property type="entry name" value="ABC1_TM_sf"/>
</dbReference>
<keyword evidence="12" id="KW-1185">Reference proteome</keyword>
<keyword evidence="3 9" id="KW-0812">Transmembrane</keyword>
<dbReference type="GO" id="GO:0005324">
    <property type="term" value="F:long-chain fatty acid transmembrane transporter activity"/>
    <property type="evidence" value="ECO:0007669"/>
    <property type="project" value="TreeGrafter"/>
</dbReference>
<evidence type="ECO:0000313" key="12">
    <source>
        <dbReference type="Proteomes" id="UP000274131"/>
    </source>
</evidence>
<organism evidence="13">
    <name type="scientific">Enterobius vermicularis</name>
    <name type="common">Human pinworm</name>
    <dbReference type="NCBI Taxonomy" id="51028"/>
    <lineage>
        <taxon>Eukaryota</taxon>
        <taxon>Metazoa</taxon>
        <taxon>Ecdysozoa</taxon>
        <taxon>Nematoda</taxon>
        <taxon>Chromadorea</taxon>
        <taxon>Rhabditida</taxon>
        <taxon>Spirurina</taxon>
        <taxon>Oxyuridomorpha</taxon>
        <taxon>Oxyuroidea</taxon>
        <taxon>Oxyuridae</taxon>
        <taxon>Enterobius</taxon>
    </lineage>
</organism>
<evidence type="ECO:0000256" key="9">
    <source>
        <dbReference type="SAM" id="Phobius"/>
    </source>
</evidence>
<evidence type="ECO:0000256" key="7">
    <source>
        <dbReference type="ARBA" id="ARBA00023136"/>
    </source>
</evidence>
<name>A0A0N4VED9_ENTVE</name>
<dbReference type="GO" id="GO:0007031">
    <property type="term" value="P:peroxisome organization"/>
    <property type="evidence" value="ECO:0007669"/>
    <property type="project" value="TreeGrafter"/>
</dbReference>
<dbReference type="Pfam" id="PF06472">
    <property type="entry name" value="ABC_membrane_2"/>
    <property type="match status" value="2"/>
</dbReference>
<dbReference type="InterPro" id="IPR027417">
    <property type="entry name" value="P-loop_NTPase"/>
</dbReference>
<evidence type="ECO:0000256" key="1">
    <source>
        <dbReference type="ARBA" id="ARBA00008575"/>
    </source>
</evidence>
<dbReference type="GO" id="GO:0016887">
    <property type="term" value="F:ATP hydrolysis activity"/>
    <property type="evidence" value="ECO:0007669"/>
    <property type="project" value="InterPro"/>
</dbReference>
<sequence>MSLWETHTCSWKFFGTLHSFQALALSKYLTSLFYLKCRETCNRRLHHSYCQDLVFYKLSYCGECDNPDQRMTQDIEKLTRILAEDLFSPVIMAPFIITYYTYLTIKSAGWFGAIAIYLYFTISTVANKFLLSPVVRYGMQQENKEGDFSSIANRISSFSKGANFRTKHLDVQTNSEGIAFYNAGTTEEWLINGKLQSLIDVQKKLALWKSFLCLITSFFDYGGVTLTYLIIAVPTFLTHQYDEFSGAQLAGIVSKSAFIYLYLIYSFSRVVSLAEHFGEMSAVAHRVIGLHEELQKLKKAASGPNCKTDQNEPEIVVGGAQHTVTNNMQNDVALKDGSTRLEESDGEEDALLQSTNREPPKQQRSVSIAVALKEVDIKKIDDSSLLIGGLTLKVIRGEKVLITGESGTGKSSLLRVIAGLWSPNTGKMKRFLTNTVENMIFLPQDGYFPRGQTSLLQQLVYPLVADNGSHDEAYFKKLLEEVDLVHLVERFESLQKPFDGNWFSFFQCCLHHAGEERYWLENDMEVNVSMCATLSKGELQRLSIARLLYHKPKFAFLDECTSAVSEELETKLYNSILKSGITFVSTGHRTNLRRFHDYELHLEGNGRWNLTAIGKST</sequence>
<dbReference type="Pfam" id="PF00005">
    <property type="entry name" value="ABC_tran"/>
    <property type="match status" value="1"/>
</dbReference>
<dbReference type="OrthoDB" id="422637at2759"/>
<evidence type="ECO:0000256" key="8">
    <source>
        <dbReference type="SAM" id="MobiDB-lite"/>
    </source>
</evidence>
<dbReference type="PANTHER" id="PTHR11384">
    <property type="entry name" value="ATP-BINDING CASSETTE, SUB-FAMILY D MEMBER"/>
    <property type="match status" value="1"/>
</dbReference>
<keyword evidence="2" id="KW-0813">Transport</keyword>
<dbReference type="SUPFAM" id="SSF90123">
    <property type="entry name" value="ABC transporter transmembrane region"/>
    <property type="match status" value="1"/>
</dbReference>